<reference evidence="1 2" key="1">
    <citation type="submission" date="2018-08" db="EMBL/GenBank/DDBJ databases">
        <authorList>
            <person name="Laetsch R D."/>
            <person name="Stevens L."/>
            <person name="Kumar S."/>
            <person name="Blaxter L. M."/>
        </authorList>
    </citation>
    <scope>NUCLEOTIDE SEQUENCE [LARGE SCALE GENOMIC DNA]</scope>
</reference>
<sequence>MEEVMEKGWEFFHETSDSIDMLRDGYVVLMTRTSCFAILDDLSPDEVVLLLPVKKESKRGQDEKEEKFYGI</sequence>
<dbReference type="Proteomes" id="UP000277928">
    <property type="component" value="Unassembled WGS sequence"/>
</dbReference>
<proteinExistence type="predicted"/>
<name>A0A3P6TR10_LITSI</name>
<protein>
    <submittedName>
        <fullName evidence="1">Uncharacterized protein</fullName>
    </submittedName>
</protein>
<evidence type="ECO:0000313" key="2">
    <source>
        <dbReference type="Proteomes" id="UP000277928"/>
    </source>
</evidence>
<dbReference type="AlphaFoldDB" id="A0A3P6TR10"/>
<dbReference type="EMBL" id="UYRX01000397">
    <property type="protein sequence ID" value="VDK81560.1"/>
    <property type="molecule type" value="Genomic_DNA"/>
</dbReference>
<organism evidence="1 2">
    <name type="scientific">Litomosoides sigmodontis</name>
    <name type="common">Filarial nematode worm</name>
    <dbReference type="NCBI Taxonomy" id="42156"/>
    <lineage>
        <taxon>Eukaryota</taxon>
        <taxon>Metazoa</taxon>
        <taxon>Ecdysozoa</taxon>
        <taxon>Nematoda</taxon>
        <taxon>Chromadorea</taxon>
        <taxon>Rhabditida</taxon>
        <taxon>Spirurina</taxon>
        <taxon>Spiruromorpha</taxon>
        <taxon>Filarioidea</taxon>
        <taxon>Onchocercidae</taxon>
        <taxon>Litomosoides</taxon>
    </lineage>
</organism>
<gene>
    <name evidence="1" type="ORF">NLS_LOCUS5347</name>
</gene>
<keyword evidence="2" id="KW-1185">Reference proteome</keyword>
<accession>A0A3P6TR10</accession>
<evidence type="ECO:0000313" key="1">
    <source>
        <dbReference type="EMBL" id="VDK81560.1"/>
    </source>
</evidence>